<comment type="caution">
    <text evidence="1">The sequence shown here is derived from an EMBL/GenBank/DDBJ whole genome shotgun (WGS) entry which is preliminary data.</text>
</comment>
<organism evidence="1 2">
    <name type="scientific">Mycena albidolilacea</name>
    <dbReference type="NCBI Taxonomy" id="1033008"/>
    <lineage>
        <taxon>Eukaryota</taxon>
        <taxon>Fungi</taxon>
        <taxon>Dikarya</taxon>
        <taxon>Basidiomycota</taxon>
        <taxon>Agaricomycotina</taxon>
        <taxon>Agaricomycetes</taxon>
        <taxon>Agaricomycetidae</taxon>
        <taxon>Agaricales</taxon>
        <taxon>Marasmiineae</taxon>
        <taxon>Mycenaceae</taxon>
        <taxon>Mycena</taxon>
    </lineage>
</organism>
<dbReference type="InterPro" id="IPR029063">
    <property type="entry name" value="SAM-dependent_MTases_sf"/>
</dbReference>
<dbReference type="Pfam" id="PF13489">
    <property type="entry name" value="Methyltransf_23"/>
    <property type="match status" value="1"/>
</dbReference>
<evidence type="ECO:0000313" key="2">
    <source>
        <dbReference type="Proteomes" id="UP001218218"/>
    </source>
</evidence>
<dbReference type="AlphaFoldDB" id="A0AAD7ECP3"/>
<accession>A0AAD7ECP3</accession>
<dbReference type="PANTHER" id="PTHR43861:SF1">
    <property type="entry name" value="TRANS-ACONITATE 2-METHYLTRANSFERASE"/>
    <property type="match status" value="1"/>
</dbReference>
<dbReference type="EMBL" id="JARIHO010000076">
    <property type="protein sequence ID" value="KAJ7310902.1"/>
    <property type="molecule type" value="Genomic_DNA"/>
</dbReference>
<evidence type="ECO:0000313" key="1">
    <source>
        <dbReference type="EMBL" id="KAJ7310902.1"/>
    </source>
</evidence>
<proteinExistence type="predicted"/>
<gene>
    <name evidence="1" type="ORF">DFH08DRAFT_1045779</name>
</gene>
<keyword evidence="2" id="KW-1185">Reference proteome</keyword>
<protein>
    <submittedName>
        <fullName evidence="1">S-adenosyl-L-methionine-dependent methyltransferase</fullName>
    </submittedName>
</protein>
<dbReference type="Gene3D" id="3.40.50.150">
    <property type="entry name" value="Vaccinia Virus protein VP39"/>
    <property type="match status" value="1"/>
</dbReference>
<reference evidence="1" key="1">
    <citation type="submission" date="2023-03" db="EMBL/GenBank/DDBJ databases">
        <title>Massive genome expansion in bonnet fungi (Mycena s.s.) driven by repeated elements and novel gene families across ecological guilds.</title>
        <authorList>
            <consortium name="Lawrence Berkeley National Laboratory"/>
            <person name="Harder C.B."/>
            <person name="Miyauchi S."/>
            <person name="Viragh M."/>
            <person name="Kuo A."/>
            <person name="Thoen E."/>
            <person name="Andreopoulos B."/>
            <person name="Lu D."/>
            <person name="Skrede I."/>
            <person name="Drula E."/>
            <person name="Henrissat B."/>
            <person name="Morin E."/>
            <person name="Kohler A."/>
            <person name="Barry K."/>
            <person name="LaButti K."/>
            <person name="Morin E."/>
            <person name="Salamov A."/>
            <person name="Lipzen A."/>
            <person name="Mereny Z."/>
            <person name="Hegedus B."/>
            <person name="Baldrian P."/>
            <person name="Stursova M."/>
            <person name="Weitz H."/>
            <person name="Taylor A."/>
            <person name="Grigoriev I.V."/>
            <person name="Nagy L.G."/>
            <person name="Martin F."/>
            <person name="Kauserud H."/>
        </authorList>
    </citation>
    <scope>NUCLEOTIDE SEQUENCE</scope>
    <source>
        <strain evidence="1">CBHHK002</strain>
    </source>
</reference>
<dbReference type="GO" id="GO:0032259">
    <property type="term" value="P:methylation"/>
    <property type="evidence" value="ECO:0007669"/>
    <property type="project" value="UniProtKB-KW"/>
</dbReference>
<dbReference type="CDD" id="cd02440">
    <property type="entry name" value="AdoMet_MTases"/>
    <property type="match status" value="1"/>
</dbReference>
<name>A0AAD7ECP3_9AGAR</name>
<dbReference type="SUPFAM" id="SSF53335">
    <property type="entry name" value="S-adenosyl-L-methionine-dependent methyltransferases"/>
    <property type="match status" value="1"/>
</dbReference>
<dbReference type="Proteomes" id="UP001218218">
    <property type="component" value="Unassembled WGS sequence"/>
</dbReference>
<dbReference type="GO" id="GO:0008168">
    <property type="term" value="F:methyltransferase activity"/>
    <property type="evidence" value="ECO:0007669"/>
    <property type="project" value="UniProtKB-KW"/>
</dbReference>
<dbReference type="PANTHER" id="PTHR43861">
    <property type="entry name" value="TRANS-ACONITATE 2-METHYLTRANSFERASE-RELATED"/>
    <property type="match status" value="1"/>
</dbReference>
<keyword evidence="1" id="KW-0489">Methyltransferase</keyword>
<keyword evidence="1" id="KW-0808">Transferase</keyword>
<sequence>MHAAFTRYFGGELGPSPITEVHPRKILDLGCGSGACPRRAIQAAIQFPDAEVIAVDISPLAHQQIPGNMRFKQLDLTKAWDLEKQSFDVVHSRLVMTHVPNGENVAKRSAQLVKPGGLLLMEDIDVNCLVQTGGPATRLLASKVVEIWESRSADTDISRKYAGIITSMGYFPRVHAHKISMPFGGTSSDEATNELGLAMKKSWTQIWESLGSRFVAEGLTEAMIQEQREELCGKDCKATMDMYSCWARRSQDENEP</sequence>